<dbReference type="Proteomes" id="UP000531561">
    <property type="component" value="Unassembled WGS sequence"/>
</dbReference>
<evidence type="ECO:0000259" key="1">
    <source>
        <dbReference type="Pfam" id="PF00135"/>
    </source>
</evidence>
<dbReference type="Gene3D" id="3.40.50.1820">
    <property type="entry name" value="alpha/beta hydrolase"/>
    <property type="match status" value="1"/>
</dbReference>
<sequence>MVKWTQRMIDPTFTGVRLYDLNQSVLTPLWKRAGMLYVKVSHGSDNNYLFNGVFPKGQLTEEDNEISETMARSLVNSAYTGNPISTSLSQKQFDKWLEWYKKVEIENTQLESFKIQVIGGPHGTGPVLLTDEDNSDSIKRNLKNDNIGTWQQVVSGADDFGSMGSAKKAERKRLIEGEKLFRRCKYINSLADTLDT</sequence>
<evidence type="ECO:0000313" key="2">
    <source>
        <dbReference type="EMBL" id="KAF5874290.1"/>
    </source>
</evidence>
<organism evidence="2 3">
    <name type="scientific">Botrytis fragariae</name>
    <dbReference type="NCBI Taxonomy" id="1964551"/>
    <lineage>
        <taxon>Eukaryota</taxon>
        <taxon>Fungi</taxon>
        <taxon>Dikarya</taxon>
        <taxon>Ascomycota</taxon>
        <taxon>Pezizomycotina</taxon>
        <taxon>Leotiomycetes</taxon>
        <taxon>Helotiales</taxon>
        <taxon>Sclerotiniaceae</taxon>
        <taxon>Botrytis</taxon>
    </lineage>
</organism>
<dbReference type="InterPro" id="IPR002018">
    <property type="entry name" value="CarbesteraseB"/>
</dbReference>
<evidence type="ECO:0000313" key="3">
    <source>
        <dbReference type="Proteomes" id="UP000531561"/>
    </source>
</evidence>
<proteinExistence type="predicted"/>
<reference evidence="2 3" key="1">
    <citation type="journal article" date="2020" name="Phytopathology">
        <title>A high-quality genome resource of Botrytis fragariae, a new and rapidly spreading fungal pathogen causing strawberry gray mold in the U.S.A.</title>
        <authorList>
            <person name="Wu Y."/>
            <person name="Saski C.A."/>
            <person name="Schnabel G."/>
            <person name="Xiao S."/>
            <person name="Hu M."/>
        </authorList>
    </citation>
    <scope>NUCLEOTIDE SEQUENCE [LARGE SCALE GENOMIC DNA]</scope>
    <source>
        <strain evidence="2 3">BVB16</strain>
    </source>
</reference>
<gene>
    <name evidence="2" type="ORF">Bfra_004296</name>
</gene>
<feature type="domain" description="Carboxylesterase type B" evidence="1">
    <location>
        <begin position="32"/>
        <end position="98"/>
    </location>
</feature>
<protein>
    <submittedName>
        <fullName evidence="2">Putative prolyl oligopeptidase (Secreted protein) protein</fullName>
    </submittedName>
</protein>
<dbReference type="GeneID" id="59258394"/>
<dbReference type="AlphaFoldDB" id="A0A8H6EJM1"/>
<keyword evidence="3" id="KW-1185">Reference proteome</keyword>
<comment type="caution">
    <text evidence="2">The sequence shown here is derived from an EMBL/GenBank/DDBJ whole genome shotgun (WGS) entry which is preliminary data.</text>
</comment>
<dbReference type="SUPFAM" id="SSF53474">
    <property type="entry name" value="alpha/beta-Hydrolases"/>
    <property type="match status" value="1"/>
</dbReference>
<dbReference type="RefSeq" id="XP_037193236.1">
    <property type="nucleotide sequence ID" value="XM_037334702.1"/>
</dbReference>
<dbReference type="EMBL" id="JABFCT010000007">
    <property type="protein sequence ID" value="KAF5874290.1"/>
    <property type="molecule type" value="Genomic_DNA"/>
</dbReference>
<accession>A0A8H6EJM1</accession>
<dbReference type="InterPro" id="IPR029058">
    <property type="entry name" value="AB_hydrolase_fold"/>
</dbReference>
<name>A0A8H6EJM1_9HELO</name>
<dbReference type="Pfam" id="PF00135">
    <property type="entry name" value="COesterase"/>
    <property type="match status" value="1"/>
</dbReference>
<dbReference type="OrthoDB" id="408631at2759"/>